<keyword evidence="5" id="KW-1185">Reference proteome</keyword>
<evidence type="ECO:0000256" key="2">
    <source>
        <dbReference type="SAM" id="MobiDB-lite"/>
    </source>
</evidence>
<comment type="caution">
    <text evidence="4">The sequence shown here is derived from an EMBL/GenBank/DDBJ whole genome shotgun (WGS) entry which is preliminary data.</text>
</comment>
<dbReference type="OrthoDB" id="7492809at2759"/>
<name>A0A3M7SR89_BRAPC</name>
<evidence type="ECO:0000259" key="3">
    <source>
        <dbReference type="Pfam" id="PF20920"/>
    </source>
</evidence>
<reference evidence="4 5" key="1">
    <citation type="journal article" date="2018" name="Sci. Rep.">
        <title>Genomic signatures of local adaptation to the degree of environmental predictability in rotifers.</title>
        <authorList>
            <person name="Franch-Gras L."/>
            <person name="Hahn C."/>
            <person name="Garcia-Roger E.M."/>
            <person name="Carmona M.J."/>
            <person name="Serra M."/>
            <person name="Gomez A."/>
        </authorList>
    </citation>
    <scope>NUCLEOTIDE SEQUENCE [LARGE SCALE GENOMIC DNA]</scope>
    <source>
        <strain evidence="4">HYR1</strain>
    </source>
</reference>
<proteinExistence type="predicted"/>
<gene>
    <name evidence="4" type="ORF">BpHYR1_024593</name>
</gene>
<feature type="compositionally biased region" description="Acidic residues" evidence="2">
    <location>
        <begin position="467"/>
        <end position="486"/>
    </location>
</feature>
<accession>A0A3M7SR89</accession>
<dbReference type="STRING" id="10195.A0A3M7SR89"/>
<feature type="compositionally biased region" description="Low complexity" evidence="2">
    <location>
        <begin position="511"/>
        <end position="520"/>
    </location>
</feature>
<dbReference type="InterPro" id="IPR046378">
    <property type="entry name" value="DAXX_histone-bd"/>
</dbReference>
<evidence type="ECO:0000256" key="1">
    <source>
        <dbReference type="SAM" id="Coils"/>
    </source>
</evidence>
<evidence type="ECO:0000313" key="5">
    <source>
        <dbReference type="Proteomes" id="UP000276133"/>
    </source>
</evidence>
<feature type="region of interest" description="Disordered" evidence="2">
    <location>
        <begin position="464"/>
        <end position="575"/>
    </location>
</feature>
<dbReference type="Gene3D" id="1.20.58.2170">
    <property type="match status" value="1"/>
</dbReference>
<feature type="compositionally biased region" description="Polar residues" evidence="2">
    <location>
        <begin position="557"/>
        <end position="569"/>
    </location>
</feature>
<dbReference type="Pfam" id="PF20920">
    <property type="entry name" value="DAXX_hist_bd"/>
    <property type="match status" value="1"/>
</dbReference>
<keyword evidence="1" id="KW-0175">Coiled coil</keyword>
<organism evidence="4 5">
    <name type="scientific">Brachionus plicatilis</name>
    <name type="common">Marine rotifer</name>
    <name type="synonym">Brachionus muelleri</name>
    <dbReference type="NCBI Taxonomy" id="10195"/>
    <lineage>
        <taxon>Eukaryota</taxon>
        <taxon>Metazoa</taxon>
        <taxon>Spiralia</taxon>
        <taxon>Gnathifera</taxon>
        <taxon>Rotifera</taxon>
        <taxon>Eurotatoria</taxon>
        <taxon>Monogononta</taxon>
        <taxon>Pseudotrocha</taxon>
        <taxon>Ploima</taxon>
        <taxon>Brachionidae</taxon>
        <taxon>Brachionus</taxon>
    </lineage>
</organism>
<dbReference type="EMBL" id="REGN01000910">
    <property type="protein sequence ID" value="RNA38150.1"/>
    <property type="molecule type" value="Genomic_DNA"/>
</dbReference>
<evidence type="ECO:0000313" key="4">
    <source>
        <dbReference type="EMBL" id="RNA38150.1"/>
    </source>
</evidence>
<feature type="coiled-coil region" evidence="1">
    <location>
        <begin position="102"/>
        <end position="133"/>
    </location>
</feature>
<protein>
    <submittedName>
        <fullName evidence="4">Death domain-associated 6</fullName>
    </submittedName>
</protein>
<feature type="domain" description="Daxx histone-binding" evidence="3">
    <location>
        <begin position="368"/>
        <end position="462"/>
    </location>
</feature>
<dbReference type="AlphaFoldDB" id="A0A3M7SR89"/>
<dbReference type="Proteomes" id="UP000276133">
    <property type="component" value="Unassembled WGS sequence"/>
</dbReference>
<dbReference type="InterPro" id="IPR046426">
    <property type="entry name" value="DAXX_histone-bd_sf"/>
</dbReference>
<sequence length="600" mass="69308">MSASKSKENNLDLLSIYKKHHTKSNKDSNLSQPDKVKASICYIQNLYRNSEIDSCDEEFKELVNKCKQAIETECKSLYFHLFYLAKFIKNFSKKKTELNKSLDSSDKENTNKEQNIENAEKSLAALIDETEENLLDGMQTEGSTTDLEPEIIEGSKKKTLSFTSVKSKRVTQIEHTTMDSNSDIQDTKKLIDSEKISDDLLTNDTEDLCEKKTSVDINFEKTKSAPENDAVNDDTELKDLSKEELKILENIKKLDAFCLELNEKIKENENREVALDELDSGRTIFIYEAKLKQRFVKAYSKLIWYCKKYPHLVSNEHKVVKGKNVIFSKKIKFDCTHFDEINSYITECLNKNREFPDFCEVLEWVKKASSVHHLDLEDKKIFEIAQISFEQICKILKSRRIADERQIHQSRIESIKTVQEKTDESIPELDPAENNQDLQAILENNQKIFEQKYKELVNTFVQKQEENQDAEDDEAEADEESEDDETRSETHTEENTDPNNLSLISEDYKLDSINNESSSSDSEDQIYGTPPENESVRKRLIEQSPDKQVKRIKLELNENSNKISDSNENLDSDEKPKKILPKIVECSSAIAEPEDCIVLD</sequence>
<dbReference type="GO" id="GO:0042393">
    <property type="term" value="F:histone binding"/>
    <property type="evidence" value="ECO:0007669"/>
    <property type="project" value="InterPro"/>
</dbReference>
<feature type="compositionally biased region" description="Basic and acidic residues" evidence="2">
    <location>
        <begin position="534"/>
        <end position="556"/>
    </location>
</feature>